<protein>
    <recommendedName>
        <fullName evidence="1">DUF7674 domain-containing protein</fullName>
    </recommendedName>
</protein>
<name>A0A2K8MGE6_9SPHN</name>
<reference evidence="2 3" key="1">
    <citation type="submission" date="2017-11" db="EMBL/GenBank/DDBJ databases">
        <title>Complete genome sequence of Sphingomonas sp. Strain Cra20, a psychrotolerant potential plant growth promoting rhizobacteria.</title>
        <authorList>
            <person name="Luo Y."/>
        </authorList>
    </citation>
    <scope>NUCLEOTIDE SEQUENCE [LARGE SCALE GENOMIC DNA]</scope>
    <source>
        <strain evidence="2 3">Cra20</strain>
    </source>
</reference>
<feature type="domain" description="DUF7674" evidence="1">
    <location>
        <begin position="17"/>
        <end position="119"/>
    </location>
</feature>
<evidence type="ECO:0000313" key="3">
    <source>
        <dbReference type="Proteomes" id="UP000229081"/>
    </source>
</evidence>
<sequence length="123" mass="13297">MQLPGVPIEDSYLAVVPTLKARFPAFALSEEYVLVDDCDDLPGVILAAFARYLATLAAAGTVMPELSRGIAAIEDLYGSNDSRIREAIRDEFIEAFDGSPSAVDLVRPLLGKPLAEDFARILQ</sequence>
<proteinExistence type="predicted"/>
<dbReference type="Proteomes" id="UP000229081">
    <property type="component" value="Chromosome"/>
</dbReference>
<gene>
    <name evidence="2" type="ORF">CVN68_01465</name>
</gene>
<dbReference type="RefSeq" id="WP_100280630.1">
    <property type="nucleotide sequence ID" value="NZ_CP024923.1"/>
</dbReference>
<dbReference type="Pfam" id="PF24722">
    <property type="entry name" value="DUF7674"/>
    <property type="match status" value="1"/>
</dbReference>
<accession>A0A2K8MGE6</accession>
<evidence type="ECO:0000259" key="1">
    <source>
        <dbReference type="Pfam" id="PF24722"/>
    </source>
</evidence>
<dbReference type="EMBL" id="CP024923">
    <property type="protein sequence ID" value="ATY30819.1"/>
    <property type="molecule type" value="Genomic_DNA"/>
</dbReference>
<organism evidence="2 3">
    <name type="scientific">Sphingomonas psychrotolerans</name>
    <dbReference type="NCBI Taxonomy" id="1327635"/>
    <lineage>
        <taxon>Bacteria</taxon>
        <taxon>Pseudomonadati</taxon>
        <taxon>Pseudomonadota</taxon>
        <taxon>Alphaproteobacteria</taxon>
        <taxon>Sphingomonadales</taxon>
        <taxon>Sphingomonadaceae</taxon>
        <taxon>Sphingomonas</taxon>
    </lineage>
</organism>
<keyword evidence="3" id="KW-1185">Reference proteome</keyword>
<evidence type="ECO:0000313" key="2">
    <source>
        <dbReference type="EMBL" id="ATY30819.1"/>
    </source>
</evidence>
<dbReference type="AlphaFoldDB" id="A0A2K8MGE6"/>
<dbReference type="InterPro" id="IPR056091">
    <property type="entry name" value="DUF7674"/>
</dbReference>
<dbReference type="KEGG" id="sphc:CVN68_01465"/>